<evidence type="ECO:0000259" key="1">
    <source>
        <dbReference type="Pfam" id="PF00561"/>
    </source>
</evidence>
<organism evidence="2 3">
    <name type="scientific">Parvibaculum lavamentivorans (strain DS-1 / DSM 13023 / NCIMB 13966)</name>
    <dbReference type="NCBI Taxonomy" id="402881"/>
    <lineage>
        <taxon>Bacteria</taxon>
        <taxon>Pseudomonadati</taxon>
        <taxon>Pseudomonadota</taxon>
        <taxon>Alphaproteobacteria</taxon>
        <taxon>Hyphomicrobiales</taxon>
        <taxon>Parvibaculaceae</taxon>
        <taxon>Parvibaculum</taxon>
    </lineage>
</organism>
<dbReference type="InterPro" id="IPR029058">
    <property type="entry name" value="AB_hydrolase_fold"/>
</dbReference>
<dbReference type="STRING" id="402881.Plav_2860"/>
<dbReference type="PANTHER" id="PTHR43194">
    <property type="entry name" value="HYDROLASE ALPHA/BETA FOLD FAMILY"/>
    <property type="match status" value="1"/>
</dbReference>
<dbReference type="InterPro" id="IPR000073">
    <property type="entry name" value="AB_hydrolase_1"/>
</dbReference>
<dbReference type="AlphaFoldDB" id="A7HX34"/>
<dbReference type="Pfam" id="PF00561">
    <property type="entry name" value="Abhydrolase_1"/>
    <property type="match status" value="1"/>
</dbReference>
<dbReference type="InterPro" id="IPR050228">
    <property type="entry name" value="Carboxylesterase_BioH"/>
</dbReference>
<dbReference type="Proteomes" id="UP000006377">
    <property type="component" value="Chromosome"/>
</dbReference>
<dbReference type="Gene3D" id="3.40.50.1820">
    <property type="entry name" value="alpha/beta hydrolase"/>
    <property type="match status" value="1"/>
</dbReference>
<dbReference type="PANTHER" id="PTHR43194:SF2">
    <property type="entry name" value="PEROXISOMAL MEMBRANE PROTEIN LPX1"/>
    <property type="match status" value="1"/>
</dbReference>
<feature type="domain" description="AB hydrolase-1" evidence="1">
    <location>
        <begin position="32"/>
        <end position="275"/>
    </location>
</feature>
<protein>
    <submittedName>
        <fullName evidence="2">Alpha/beta hydrolase fold</fullName>
    </submittedName>
</protein>
<dbReference type="RefSeq" id="WP_012111781.1">
    <property type="nucleotide sequence ID" value="NC_009719.1"/>
</dbReference>
<sequence length="290" mass="32152">MALPYRELFYTSQDGLRLFARDYGDRTSPGTPVICLPGLTRNSKDFEALAVHLSSRHRVLCPDLRGRGLSEYCQNWSDYTPAHEMMDTLDLMAAAGVAQAIFVGTSRGGLIIMALAAFRPNVIKAAILNDVGPELDPKGIERIAGYVGIMETPATWDEAAVKLRMMNEREFPNLSSDDWRAFSRRTFAEESGAPKMDYDPKIGTAMRKGMDAAKGEIPTLWPQFKALAQMPVLVVRGEYSDLLTAEIVARMTEEHPLMKTIVAKDRGHAPFLDEPEVLAAIDAFLQNDIT</sequence>
<dbReference type="GO" id="GO:0016787">
    <property type="term" value="F:hydrolase activity"/>
    <property type="evidence" value="ECO:0007669"/>
    <property type="project" value="UniProtKB-KW"/>
</dbReference>
<dbReference type="OrthoDB" id="9791366at2"/>
<gene>
    <name evidence="2" type="ordered locus">Plav_2860</name>
</gene>
<dbReference type="ESTHER" id="parl1-a7hx34">
    <property type="family name" value="6_AlphaBeta_hydrolase"/>
</dbReference>
<reference evidence="2 3" key="1">
    <citation type="journal article" date="2011" name="Stand. Genomic Sci.">
        <title>Complete genome sequence of Parvibaculum lavamentivorans type strain (DS-1(T)).</title>
        <authorList>
            <person name="Schleheck D."/>
            <person name="Weiss M."/>
            <person name="Pitluck S."/>
            <person name="Bruce D."/>
            <person name="Land M.L."/>
            <person name="Han S."/>
            <person name="Saunders E."/>
            <person name="Tapia R."/>
            <person name="Detter C."/>
            <person name="Brettin T."/>
            <person name="Han J."/>
            <person name="Woyke T."/>
            <person name="Goodwin L."/>
            <person name="Pennacchio L."/>
            <person name="Nolan M."/>
            <person name="Cook A.M."/>
            <person name="Kjelleberg S."/>
            <person name="Thomas T."/>
        </authorList>
    </citation>
    <scope>NUCLEOTIDE SEQUENCE [LARGE SCALE GENOMIC DNA]</scope>
    <source>
        <strain evidence="3">DS-1 / DSM 13023 / NCIMB 13966</strain>
    </source>
</reference>
<keyword evidence="2" id="KW-0378">Hydrolase</keyword>
<dbReference type="KEGG" id="pla:Plav_2860"/>
<dbReference type="SUPFAM" id="SSF53474">
    <property type="entry name" value="alpha/beta-Hydrolases"/>
    <property type="match status" value="1"/>
</dbReference>
<dbReference type="EMBL" id="CP000774">
    <property type="protein sequence ID" value="ABS64467.1"/>
    <property type="molecule type" value="Genomic_DNA"/>
</dbReference>
<name>A7HX34_PARL1</name>
<evidence type="ECO:0000313" key="3">
    <source>
        <dbReference type="Proteomes" id="UP000006377"/>
    </source>
</evidence>
<proteinExistence type="predicted"/>
<evidence type="ECO:0000313" key="2">
    <source>
        <dbReference type="EMBL" id="ABS64467.1"/>
    </source>
</evidence>
<dbReference type="HOGENOM" id="CLU_020336_1_1_5"/>
<accession>A7HX34</accession>
<dbReference type="eggNOG" id="COG0596">
    <property type="taxonomic scope" value="Bacteria"/>
</dbReference>
<keyword evidence="3" id="KW-1185">Reference proteome</keyword>